<dbReference type="AlphaFoldDB" id="A0AAN7Z8E1"/>
<dbReference type="EMBL" id="JAWHQM010000015">
    <property type="protein sequence ID" value="KAK5630233.1"/>
    <property type="molecule type" value="Genomic_DNA"/>
</dbReference>
<reference evidence="2 3" key="1">
    <citation type="submission" date="2023-10" db="EMBL/GenBank/DDBJ databases">
        <title>Draft genome sequence of Xylaria bambusicola isolate GMP-LS, the root and basal stem rot pathogen of sugarcane in Indonesia.</title>
        <authorList>
            <person name="Selvaraj P."/>
            <person name="Muralishankar V."/>
            <person name="Muruganantham S."/>
            <person name="Sp S."/>
            <person name="Haryani S."/>
            <person name="Lau K.J.X."/>
            <person name="Naqvi N.I."/>
        </authorList>
    </citation>
    <scope>NUCLEOTIDE SEQUENCE [LARGE SCALE GENOMIC DNA]</scope>
    <source>
        <strain evidence="2">GMP-LS</strain>
    </source>
</reference>
<dbReference type="Pfam" id="PF16486">
    <property type="entry name" value="ArgoN"/>
    <property type="match status" value="1"/>
</dbReference>
<comment type="caution">
    <text evidence="2">The sequence shown here is derived from an EMBL/GenBank/DDBJ whole genome shotgun (WGS) entry which is preliminary data.</text>
</comment>
<keyword evidence="3" id="KW-1185">Reference proteome</keyword>
<sequence>MVSPLNCKNQMNPAHLAGCLEILALLGEEEVEVMVANRCPFTLGSLKWSLEEMLKRHKESMEQLGEAFTDFEGMENEAEAEEEAMYTLKLKYLGNQDQGQDPDPDKLVERIENKSAVEVKQMSKSQANPQRPAYGVEGRKVVLWTNHFNLCSLEDLELYRYSISIATSGKGRPPAESFNFSWRNNFLSHKYDIATDFKANLISRNELDLKEEDYIIVYRTEEEDSPTPNAAQFRLRLQFTGSLTLSTLLNHLTSTQTGFMFDSKDEIIRALNIVLGHYPMADPSVTTIATSRHFSLSTTAQDRMSLGAGLQVVRGFFMSVRAATARILVNVQVKNMAFYDEGPLDKIMMAHLAAHGQDTFQLLKFVKRLVVDAMHIKKTNSRNQRILRLKTVQGFAAIDDGRNLAHPPIVPRIGAGAQEVQFFLDIPVKGSCT</sequence>
<dbReference type="Pfam" id="PF08699">
    <property type="entry name" value="ArgoL1"/>
    <property type="match status" value="1"/>
</dbReference>
<gene>
    <name evidence="2" type="ORF">RRF57_005948</name>
</gene>
<evidence type="ECO:0000313" key="3">
    <source>
        <dbReference type="Proteomes" id="UP001305414"/>
    </source>
</evidence>
<dbReference type="SMART" id="SM01163">
    <property type="entry name" value="DUF1785"/>
    <property type="match status" value="1"/>
</dbReference>
<name>A0AAN7Z8E1_9PEZI</name>
<evidence type="ECO:0000259" key="1">
    <source>
        <dbReference type="SMART" id="SM01163"/>
    </source>
</evidence>
<dbReference type="InterPro" id="IPR032474">
    <property type="entry name" value="Argonaute_N"/>
</dbReference>
<feature type="domain" description="Argonaute linker 1" evidence="1">
    <location>
        <begin position="286"/>
        <end position="341"/>
    </location>
</feature>
<dbReference type="InterPro" id="IPR014811">
    <property type="entry name" value="ArgoL1"/>
</dbReference>
<dbReference type="PANTHER" id="PTHR22891">
    <property type="entry name" value="EUKARYOTIC TRANSLATION INITIATION FACTOR 2C"/>
    <property type="match status" value="1"/>
</dbReference>
<evidence type="ECO:0000313" key="2">
    <source>
        <dbReference type="EMBL" id="KAK5630233.1"/>
    </source>
</evidence>
<accession>A0AAN7Z8E1</accession>
<dbReference type="Proteomes" id="UP001305414">
    <property type="component" value="Unassembled WGS sequence"/>
</dbReference>
<protein>
    <recommendedName>
        <fullName evidence="1">Argonaute linker 1 domain-containing protein</fullName>
    </recommendedName>
</protein>
<organism evidence="2 3">
    <name type="scientific">Xylaria bambusicola</name>
    <dbReference type="NCBI Taxonomy" id="326684"/>
    <lineage>
        <taxon>Eukaryota</taxon>
        <taxon>Fungi</taxon>
        <taxon>Dikarya</taxon>
        <taxon>Ascomycota</taxon>
        <taxon>Pezizomycotina</taxon>
        <taxon>Sordariomycetes</taxon>
        <taxon>Xylariomycetidae</taxon>
        <taxon>Xylariales</taxon>
        <taxon>Xylariaceae</taxon>
        <taxon>Xylaria</taxon>
    </lineage>
</organism>
<proteinExistence type="predicted"/>